<sequence length="266" mass="29626">MSDYGAVRASALKFKGGKDASSHKKKKKKKNKAKRKHKEAERQEPLRHGAWWQVKRPEDLTGNVIMESESGKYVIALDNGTVSVGESTKNSEGPDVQEILTIMCVSDNRVAIKTPFNRFLSVESESGDVTGLKEAIGALELWQPIFDDEGLVLFQGPNKKVLEVAPGEKAKCSSAVGEGNTHFKLWSCAERKKEKKPIGDAYDVEDETGLTTTESKIARRFQSWQDGKLRLSGGDANDLKRAKQEGKLHEALLDRRAKMKSDRYCM</sequence>
<dbReference type="GO" id="GO:0071013">
    <property type="term" value="C:catalytic step 2 spliceosome"/>
    <property type="evidence" value="ECO:0007669"/>
    <property type="project" value="TreeGrafter"/>
</dbReference>
<dbReference type="PANTHER" id="PTHR12928">
    <property type="entry name" value="FRG1 PROTEIN"/>
    <property type="match status" value="1"/>
</dbReference>
<dbReference type="STRING" id="946362.F2U0X2"/>
<comment type="similarity">
    <text evidence="2">Belongs to the FRG1 family.</text>
</comment>
<evidence type="ECO:0000256" key="4">
    <source>
        <dbReference type="SAM" id="MobiDB-lite"/>
    </source>
</evidence>
<dbReference type="OrthoDB" id="5539371at2759"/>
<dbReference type="CDD" id="cd23338">
    <property type="entry name" value="beta-trefoil_FSCN_FRG1"/>
    <property type="match status" value="1"/>
</dbReference>
<organism evidence="6">
    <name type="scientific">Salpingoeca rosetta (strain ATCC 50818 / BSB-021)</name>
    <dbReference type="NCBI Taxonomy" id="946362"/>
    <lineage>
        <taxon>Eukaryota</taxon>
        <taxon>Choanoflagellata</taxon>
        <taxon>Craspedida</taxon>
        <taxon>Salpingoecidae</taxon>
        <taxon>Salpingoeca</taxon>
    </lineage>
</organism>
<name>F2U0X2_SALR5</name>
<dbReference type="SUPFAM" id="SSF50405">
    <property type="entry name" value="Actin-crosslinking proteins"/>
    <property type="match status" value="1"/>
</dbReference>
<dbReference type="EMBL" id="GL832958">
    <property type="protein sequence ID" value="EGD80546.1"/>
    <property type="molecule type" value="Genomic_DNA"/>
</dbReference>
<dbReference type="eggNOG" id="KOG3962">
    <property type="taxonomic scope" value="Eukaryota"/>
</dbReference>
<evidence type="ECO:0000313" key="6">
    <source>
        <dbReference type="Proteomes" id="UP000007799"/>
    </source>
</evidence>
<dbReference type="OMA" id="IEQWEPI"/>
<feature type="compositionally biased region" description="Basic and acidic residues" evidence="4">
    <location>
        <begin position="38"/>
        <end position="47"/>
    </location>
</feature>
<dbReference type="FunCoup" id="F2U0X2">
    <property type="interactions" value="976"/>
</dbReference>
<reference evidence="5" key="1">
    <citation type="submission" date="2009-08" db="EMBL/GenBank/DDBJ databases">
        <title>Annotation of Salpingoeca rosetta.</title>
        <authorList>
            <consortium name="The Broad Institute Genome Sequencing Platform"/>
            <person name="Russ C."/>
            <person name="Cuomo C."/>
            <person name="Burger G."/>
            <person name="Gray M.W."/>
            <person name="Holland P.W.H."/>
            <person name="King N."/>
            <person name="Lang F.B.F."/>
            <person name="Roger A.J."/>
            <person name="Ruiz-Trillo I."/>
            <person name="Young S.K."/>
            <person name="Zeng Q."/>
            <person name="Gargeya S."/>
            <person name="Alvarado L."/>
            <person name="Berlin A."/>
            <person name="Chapman S.B."/>
            <person name="Chen Z."/>
            <person name="Freedman E."/>
            <person name="Gellesch M."/>
            <person name="Goldberg J."/>
            <person name="Griggs A."/>
            <person name="Gujja S."/>
            <person name="Heilman E."/>
            <person name="Heiman D."/>
            <person name="Howarth C."/>
            <person name="Mehta T."/>
            <person name="Neiman D."/>
            <person name="Pearson M."/>
            <person name="Roberts A."/>
            <person name="Saif S."/>
            <person name="Shea T."/>
            <person name="Shenoy N."/>
            <person name="Sisk P."/>
            <person name="Stolte C."/>
            <person name="Sykes S."/>
            <person name="White J."/>
            <person name="Yandava C."/>
            <person name="Haas B."/>
            <person name="Nusbaum C."/>
            <person name="Birren B."/>
        </authorList>
    </citation>
    <scope>NUCLEOTIDE SEQUENCE [LARGE SCALE GENOMIC DNA]</scope>
    <source>
        <strain evidence="5">ATCC 50818</strain>
    </source>
</reference>
<comment type="subcellular location">
    <subcellularLocation>
        <location evidence="1">Nucleus</location>
        <location evidence="1">Nucleolus</location>
    </subcellularLocation>
</comment>
<dbReference type="GeneID" id="16077702"/>
<keyword evidence="3" id="KW-0539">Nucleus</keyword>
<feature type="region of interest" description="Disordered" evidence="4">
    <location>
        <begin position="1"/>
        <end position="49"/>
    </location>
</feature>
<dbReference type="AlphaFoldDB" id="F2U0X2"/>
<evidence type="ECO:0000256" key="2">
    <source>
        <dbReference type="ARBA" id="ARBA00010878"/>
    </source>
</evidence>
<accession>F2U0X2</accession>
<dbReference type="KEGG" id="sre:PTSG_01137"/>
<dbReference type="GO" id="GO:0005730">
    <property type="term" value="C:nucleolus"/>
    <property type="evidence" value="ECO:0007669"/>
    <property type="project" value="UniProtKB-SubCell"/>
</dbReference>
<feature type="compositionally biased region" description="Basic residues" evidence="4">
    <location>
        <begin position="23"/>
        <end position="37"/>
    </location>
</feature>
<gene>
    <name evidence="5" type="ORF">PTSG_01137</name>
</gene>
<dbReference type="Gene3D" id="2.80.10.50">
    <property type="match status" value="1"/>
</dbReference>
<dbReference type="InParanoid" id="F2U0X2"/>
<evidence type="ECO:0000313" key="5">
    <source>
        <dbReference type="EMBL" id="EGD80546.1"/>
    </source>
</evidence>
<dbReference type="PANTHER" id="PTHR12928:SF0">
    <property type="entry name" value="FSHD REGION GENE 1"/>
    <property type="match status" value="1"/>
</dbReference>
<evidence type="ECO:0008006" key="7">
    <source>
        <dbReference type="Google" id="ProtNLM"/>
    </source>
</evidence>
<evidence type="ECO:0000256" key="1">
    <source>
        <dbReference type="ARBA" id="ARBA00004604"/>
    </source>
</evidence>
<dbReference type="Proteomes" id="UP000007799">
    <property type="component" value="Unassembled WGS sequence"/>
</dbReference>
<dbReference type="InterPro" id="IPR010414">
    <property type="entry name" value="FRG1"/>
</dbReference>
<proteinExistence type="inferred from homology"/>
<dbReference type="RefSeq" id="XP_004997107.1">
    <property type="nucleotide sequence ID" value="XM_004997050.1"/>
</dbReference>
<dbReference type="InterPro" id="IPR008999">
    <property type="entry name" value="Actin-crosslinking"/>
</dbReference>
<dbReference type="Pfam" id="PF06229">
    <property type="entry name" value="FRG1"/>
    <property type="match status" value="1"/>
</dbReference>
<keyword evidence="6" id="KW-1185">Reference proteome</keyword>
<protein>
    <recommendedName>
        <fullName evidence="7">Protein FRG1</fullName>
    </recommendedName>
</protein>
<evidence type="ECO:0000256" key="3">
    <source>
        <dbReference type="ARBA" id="ARBA00023242"/>
    </source>
</evidence>
<dbReference type="GO" id="GO:0051015">
    <property type="term" value="F:actin filament binding"/>
    <property type="evidence" value="ECO:0007669"/>
    <property type="project" value="TreeGrafter"/>
</dbReference>